<sequence>MIMLAFLICGAVFLYPYLVFPVLIVVSSRFVGSADHPVRQDDTVLPKVSLLISAYNEERVIRQKIINSLSLDYPQSMLEIIVASDGSTDSTVEIVNSFASRGVRLSHSTLRRGKNPCLNEAINDVTGDIVVFTDANAMFDIHAVAALVKGFDSADVGCVIGKECRVSKEHSGTAKSDGAYWAFENLIKRAQNRLGVVLVGNGPIFAIRRSLFKPLESDVANDFQTPMQIGNDGWKVIFEEKALSYESSATDALDEYRRKVRIVSRGLAGFEKFGRDMSGWRLWVFISHKFIRWFALYLQITLFLLNVVLLTTHGWLVAATFGAQLALYALAILGWLNPWNVRRNKCVALAFYFCLVNTAAAVAILKHARGVRVATWEKAASVRP</sequence>
<keyword evidence="4" id="KW-0472">Membrane</keyword>
<keyword evidence="3" id="KW-0808">Transferase</keyword>
<evidence type="ECO:0000256" key="3">
    <source>
        <dbReference type="ARBA" id="ARBA00022679"/>
    </source>
</evidence>
<keyword evidence="4" id="KW-0812">Transmembrane</keyword>
<keyword evidence="4" id="KW-1133">Transmembrane helix</keyword>
<dbReference type="AlphaFoldDB" id="A0A6J5G7B0"/>
<dbReference type="GO" id="GO:0016757">
    <property type="term" value="F:glycosyltransferase activity"/>
    <property type="evidence" value="ECO:0007669"/>
    <property type="project" value="UniProtKB-KW"/>
</dbReference>
<keyword evidence="2" id="KW-0328">Glycosyltransferase</keyword>
<dbReference type="Proteomes" id="UP000494252">
    <property type="component" value="Unassembled WGS sequence"/>
</dbReference>
<organism evidence="6 7">
    <name type="scientific">Paraburkholderia fynbosensis</name>
    <dbReference type="NCBI Taxonomy" id="1200993"/>
    <lineage>
        <taxon>Bacteria</taxon>
        <taxon>Pseudomonadati</taxon>
        <taxon>Pseudomonadota</taxon>
        <taxon>Betaproteobacteria</taxon>
        <taxon>Burkholderiales</taxon>
        <taxon>Burkholderiaceae</taxon>
        <taxon>Paraburkholderia</taxon>
    </lineage>
</organism>
<dbReference type="Pfam" id="PF00535">
    <property type="entry name" value="Glycos_transf_2"/>
    <property type="match status" value="1"/>
</dbReference>
<feature type="transmembrane region" description="Helical" evidence="4">
    <location>
        <begin position="316"/>
        <end position="336"/>
    </location>
</feature>
<protein>
    <recommendedName>
        <fullName evidence="5">Glycosyltransferase 2-like domain-containing protein</fullName>
    </recommendedName>
</protein>
<keyword evidence="7" id="KW-1185">Reference proteome</keyword>
<accession>A0A6J5G7B0</accession>
<dbReference type="PANTHER" id="PTHR43630">
    <property type="entry name" value="POLY-BETA-1,6-N-ACETYL-D-GLUCOSAMINE SYNTHASE"/>
    <property type="match status" value="1"/>
</dbReference>
<feature type="transmembrane region" description="Helical" evidence="4">
    <location>
        <begin position="348"/>
        <end position="365"/>
    </location>
</feature>
<comment type="similarity">
    <text evidence="1">Belongs to the glycosyltransferase 2 family.</text>
</comment>
<dbReference type="PANTHER" id="PTHR43630:SF1">
    <property type="entry name" value="POLY-BETA-1,6-N-ACETYL-D-GLUCOSAMINE SYNTHASE"/>
    <property type="match status" value="1"/>
</dbReference>
<dbReference type="EMBL" id="CADIKI010000010">
    <property type="protein sequence ID" value="CAB3794731.1"/>
    <property type="molecule type" value="Genomic_DNA"/>
</dbReference>
<feature type="transmembrane region" description="Helical" evidence="4">
    <location>
        <begin position="290"/>
        <end position="309"/>
    </location>
</feature>
<dbReference type="Gene3D" id="3.90.550.10">
    <property type="entry name" value="Spore Coat Polysaccharide Biosynthesis Protein SpsA, Chain A"/>
    <property type="match status" value="1"/>
</dbReference>
<dbReference type="SUPFAM" id="SSF53448">
    <property type="entry name" value="Nucleotide-diphospho-sugar transferases"/>
    <property type="match status" value="1"/>
</dbReference>
<gene>
    <name evidence="6" type="ORF">LMG27177_03733</name>
</gene>
<dbReference type="InterPro" id="IPR029044">
    <property type="entry name" value="Nucleotide-diphossugar_trans"/>
</dbReference>
<evidence type="ECO:0000313" key="6">
    <source>
        <dbReference type="EMBL" id="CAB3794731.1"/>
    </source>
</evidence>
<evidence type="ECO:0000256" key="4">
    <source>
        <dbReference type="SAM" id="Phobius"/>
    </source>
</evidence>
<evidence type="ECO:0000259" key="5">
    <source>
        <dbReference type="Pfam" id="PF00535"/>
    </source>
</evidence>
<feature type="domain" description="Glycosyltransferase 2-like" evidence="5">
    <location>
        <begin position="49"/>
        <end position="213"/>
    </location>
</feature>
<evidence type="ECO:0000256" key="2">
    <source>
        <dbReference type="ARBA" id="ARBA00022676"/>
    </source>
</evidence>
<name>A0A6J5G7B0_9BURK</name>
<dbReference type="CDD" id="cd06439">
    <property type="entry name" value="CESA_like_1"/>
    <property type="match status" value="1"/>
</dbReference>
<proteinExistence type="inferred from homology"/>
<evidence type="ECO:0000313" key="7">
    <source>
        <dbReference type="Proteomes" id="UP000494252"/>
    </source>
</evidence>
<reference evidence="6 7" key="1">
    <citation type="submission" date="2020-04" db="EMBL/GenBank/DDBJ databases">
        <authorList>
            <person name="De Canck E."/>
        </authorList>
    </citation>
    <scope>NUCLEOTIDE SEQUENCE [LARGE SCALE GENOMIC DNA]</scope>
    <source>
        <strain evidence="6 7">LMG 27177</strain>
    </source>
</reference>
<evidence type="ECO:0000256" key="1">
    <source>
        <dbReference type="ARBA" id="ARBA00006739"/>
    </source>
</evidence>
<dbReference type="InterPro" id="IPR001173">
    <property type="entry name" value="Glyco_trans_2-like"/>
</dbReference>